<dbReference type="EMBL" id="GEDC01012774">
    <property type="protein sequence ID" value="JAS24524.1"/>
    <property type="molecule type" value="Transcribed_RNA"/>
</dbReference>
<keyword evidence="2" id="KW-0325">Glycoprotein</keyword>
<protein>
    <recommendedName>
        <fullName evidence="6">pectin lyase</fullName>
        <ecNumber evidence="6">4.2.2.10</ecNumber>
    </recommendedName>
</protein>
<evidence type="ECO:0000256" key="7">
    <source>
        <dbReference type="SAM" id="SignalP"/>
    </source>
</evidence>
<feature type="domain" description="Pectate lyase" evidence="8">
    <location>
        <begin position="100"/>
        <end position="310"/>
    </location>
</feature>
<dbReference type="InterPro" id="IPR011050">
    <property type="entry name" value="Pectin_lyase_fold/virulence"/>
</dbReference>
<reference evidence="9" key="1">
    <citation type="submission" date="2015-12" db="EMBL/GenBank/DDBJ databases">
        <title>De novo transcriptome assembly of four potential Pierce s Disease insect vectors from Arizona vineyards.</title>
        <authorList>
            <person name="Tassone E.E."/>
        </authorList>
    </citation>
    <scope>NUCLEOTIDE SEQUENCE</scope>
</reference>
<evidence type="ECO:0000256" key="4">
    <source>
        <dbReference type="ARBA" id="ARBA00036818"/>
    </source>
</evidence>
<evidence type="ECO:0000256" key="3">
    <source>
        <dbReference type="ARBA" id="ARBA00023239"/>
    </source>
</evidence>
<proteinExistence type="predicted"/>
<dbReference type="PANTHER" id="PTHR31683">
    <property type="entry name" value="PECTATE LYASE 18-RELATED"/>
    <property type="match status" value="1"/>
</dbReference>
<dbReference type="SUPFAM" id="SSF51126">
    <property type="entry name" value="Pectin lyase-like"/>
    <property type="match status" value="1"/>
</dbReference>
<feature type="chain" id="PRO_5008581234" description="pectin lyase" evidence="7">
    <location>
        <begin position="23"/>
        <end position="393"/>
    </location>
</feature>
<name>A0A1B6DFR5_9HEMI</name>
<evidence type="ECO:0000256" key="2">
    <source>
        <dbReference type="ARBA" id="ARBA00023180"/>
    </source>
</evidence>
<comment type="function">
    <text evidence="5">Pectinolytic enzymes consist of four classes of enzymes: pectin lyase, polygalacturonase, pectin methylesterase and rhamnogalacturonase. Among pectinolytic enzymes, pectin lyase is the most important in depolymerization of pectin, since it cleaves internal glycosidic bonds of highly methylated pectins.</text>
</comment>
<comment type="catalytic activity">
    <reaction evidence="4">
        <text>Eliminative cleavage of (1-&gt;4)-alpha-D-galacturonan methyl ester to give oligosaccharides with 4-deoxy-6-O-methyl-alpha-D-galact-4-enuronosyl groups at their non-reducing ends.</text>
        <dbReference type="EC" id="4.2.2.10"/>
    </reaction>
</comment>
<evidence type="ECO:0000256" key="6">
    <source>
        <dbReference type="ARBA" id="ARBA00039082"/>
    </source>
</evidence>
<keyword evidence="1" id="KW-1015">Disulfide bond</keyword>
<dbReference type="PANTHER" id="PTHR31683:SF67">
    <property type="entry name" value="PECTIN LYASE F-RELATED"/>
    <property type="match status" value="1"/>
</dbReference>
<gene>
    <name evidence="9" type="ORF">g.6020</name>
</gene>
<dbReference type="GO" id="GO:0030570">
    <property type="term" value="F:pectate lyase activity"/>
    <property type="evidence" value="ECO:0007669"/>
    <property type="project" value="InterPro"/>
</dbReference>
<organism evidence="9">
    <name type="scientific">Clastoptera arizonana</name>
    <name type="common">Arizona spittle bug</name>
    <dbReference type="NCBI Taxonomy" id="38151"/>
    <lineage>
        <taxon>Eukaryota</taxon>
        <taxon>Metazoa</taxon>
        <taxon>Ecdysozoa</taxon>
        <taxon>Arthropoda</taxon>
        <taxon>Hexapoda</taxon>
        <taxon>Insecta</taxon>
        <taxon>Pterygota</taxon>
        <taxon>Neoptera</taxon>
        <taxon>Paraneoptera</taxon>
        <taxon>Hemiptera</taxon>
        <taxon>Auchenorrhyncha</taxon>
        <taxon>Cercopoidea</taxon>
        <taxon>Clastopteridae</taxon>
        <taxon>Clastoptera</taxon>
    </lineage>
</organism>
<evidence type="ECO:0000256" key="1">
    <source>
        <dbReference type="ARBA" id="ARBA00023157"/>
    </source>
</evidence>
<dbReference type="InterPro" id="IPR002022">
    <property type="entry name" value="Pec_lyase"/>
</dbReference>
<keyword evidence="7" id="KW-0732">Signal</keyword>
<feature type="signal peptide" evidence="7">
    <location>
        <begin position="1"/>
        <end position="22"/>
    </location>
</feature>
<dbReference type="InterPro" id="IPR045032">
    <property type="entry name" value="PEL"/>
</dbReference>
<dbReference type="EC" id="4.2.2.10" evidence="6"/>
<evidence type="ECO:0000256" key="5">
    <source>
        <dbReference type="ARBA" id="ARBA00037631"/>
    </source>
</evidence>
<evidence type="ECO:0000313" key="9">
    <source>
        <dbReference type="EMBL" id="JAS24524.1"/>
    </source>
</evidence>
<dbReference type="GO" id="GO:0047490">
    <property type="term" value="F:pectin lyase activity"/>
    <property type="evidence" value="ECO:0007669"/>
    <property type="project" value="UniProtKB-EC"/>
</dbReference>
<keyword evidence="3" id="KW-0456">Lyase</keyword>
<dbReference type="SMART" id="SM00656">
    <property type="entry name" value="Amb_all"/>
    <property type="match status" value="1"/>
</dbReference>
<dbReference type="Gene3D" id="2.160.20.10">
    <property type="entry name" value="Single-stranded right-handed beta-helix, Pectin lyase-like"/>
    <property type="match status" value="1"/>
</dbReference>
<dbReference type="InterPro" id="IPR012334">
    <property type="entry name" value="Pectin_lyas_fold"/>
</dbReference>
<dbReference type="AlphaFoldDB" id="A0A1B6DFR5"/>
<accession>A0A1B6DFR5</accession>
<evidence type="ECO:0000259" key="8">
    <source>
        <dbReference type="SMART" id="SM00656"/>
    </source>
</evidence>
<sequence length="393" mass="43857">MINQIDLKLLLFILWMTSNVSAFYKVPNHSPFNWISRIVIPTTNEELTNVLCSTYDSSGYCTDSETKIIILTKIFDFTKSEGSITEEGCYHLSTPECLARGQKKLNVNNQCSGLKKVTITYDKAGIKPLNVGSNKYVISRNGGLRGKGLKICKSQNVFINGLSITDINAGLIWGGDALSLDGATNVWIHGNYFSRIGRQMIVSHYNPSQNITISYNEFDGRTPYSAYCDGLHYWLWLFEGAGDTITLYNNFVHHTAGRGGHVTGLPNSKVLLHVIKNKFSDVQHAGLIEAYDPTARILIEGNLYNNVSYIVSKNGGHIYYPFTKNDAATCKQYIGRECYMNGVIKSGGLDFKSDVSVLKELSSYSLINTDHIDKFELLCRKFKIKKSNSKAQG</sequence>